<comment type="caution">
    <text evidence="3">The sequence shown here is derived from an EMBL/GenBank/DDBJ whole genome shotgun (WGS) entry which is preliminary data.</text>
</comment>
<dbReference type="Proteomes" id="UP000291078">
    <property type="component" value="Unassembled WGS sequence"/>
</dbReference>
<name>A0A4Q7S995_9BURK</name>
<organism evidence="3 4">
    <name type="scientific">Cupriavidus agavae</name>
    <dbReference type="NCBI Taxonomy" id="1001822"/>
    <lineage>
        <taxon>Bacteria</taxon>
        <taxon>Pseudomonadati</taxon>
        <taxon>Pseudomonadota</taxon>
        <taxon>Betaproteobacteria</taxon>
        <taxon>Burkholderiales</taxon>
        <taxon>Burkholderiaceae</taxon>
        <taxon>Cupriavidus</taxon>
    </lineage>
</organism>
<keyword evidence="4" id="KW-1185">Reference proteome</keyword>
<dbReference type="AlphaFoldDB" id="A0A4Q7S995"/>
<dbReference type="GO" id="GO:0006355">
    <property type="term" value="P:regulation of DNA-templated transcription"/>
    <property type="evidence" value="ECO:0007669"/>
    <property type="project" value="InterPro"/>
</dbReference>
<proteinExistence type="predicted"/>
<gene>
    <name evidence="3" type="ORF">EV147_2091</name>
</gene>
<dbReference type="Gene3D" id="1.10.10.10">
    <property type="entry name" value="Winged helix-like DNA-binding domain superfamily/Winged helix DNA-binding domain"/>
    <property type="match status" value="1"/>
</dbReference>
<dbReference type="RefSeq" id="WP_130390991.1">
    <property type="nucleotide sequence ID" value="NZ_SGXM01000001.1"/>
</dbReference>
<protein>
    <submittedName>
        <fullName evidence="3">DNA-binding CsgD family transcriptional regulator</fullName>
    </submittedName>
</protein>
<keyword evidence="3" id="KW-0238">DNA-binding</keyword>
<accession>A0A4Q7S995</accession>
<evidence type="ECO:0000313" key="3">
    <source>
        <dbReference type="EMBL" id="RZT43044.1"/>
    </source>
</evidence>
<sequence length="393" mass="42194">MTEGDMHETIRGLYQGVFDPMAWQRSLYALCRYSESSQASLVVVDAGRHTVLARHAVDIVPGDPARPTRSPALPGGLPSSGSLPVGSWHIDRREVPLAAPARFPLDGNAFDEPLHTSTMTCLVDRQRSHEVYLALQRPAGEAGFSEDDARRLDWAIPHLREAMALRERMHGVAAQSHVSADLLDRLPFGVIVFAESGKALLTNPAGEPWVRRLLPGTAAADAARAMAPGTPGAPGQANGHGWRLSRPFGEVFRALADPGTLQATQAIQAIGADGRAAQIVALAMKPALYLTPDWQGQPVLVTIHEHHGSPRAIPAVLRDLYALTPAECRLAVLLTTGIGLPDACLQLGIKRETSRSQLKSIFTKTNTSTQAQLAHLLTRLGSVLTEPAPCDAR</sequence>
<dbReference type="SUPFAM" id="SSF46894">
    <property type="entry name" value="C-terminal effector domain of the bipartite response regulators"/>
    <property type="match status" value="1"/>
</dbReference>
<evidence type="ECO:0000313" key="4">
    <source>
        <dbReference type="Proteomes" id="UP000291078"/>
    </source>
</evidence>
<dbReference type="InterPro" id="IPR000792">
    <property type="entry name" value="Tscrpt_reg_LuxR_C"/>
</dbReference>
<dbReference type="InterPro" id="IPR036388">
    <property type="entry name" value="WH-like_DNA-bd_sf"/>
</dbReference>
<evidence type="ECO:0000256" key="1">
    <source>
        <dbReference type="SAM" id="MobiDB-lite"/>
    </source>
</evidence>
<dbReference type="InterPro" id="IPR016032">
    <property type="entry name" value="Sig_transdc_resp-reg_C-effctor"/>
</dbReference>
<feature type="region of interest" description="Disordered" evidence="1">
    <location>
        <begin position="61"/>
        <end position="80"/>
    </location>
</feature>
<dbReference type="EMBL" id="SGXM01000001">
    <property type="protein sequence ID" value="RZT43044.1"/>
    <property type="molecule type" value="Genomic_DNA"/>
</dbReference>
<feature type="domain" description="HTH luxR-type" evidence="2">
    <location>
        <begin position="320"/>
        <end position="377"/>
    </location>
</feature>
<evidence type="ECO:0000259" key="2">
    <source>
        <dbReference type="SMART" id="SM00421"/>
    </source>
</evidence>
<dbReference type="GO" id="GO:0003677">
    <property type="term" value="F:DNA binding"/>
    <property type="evidence" value="ECO:0007669"/>
    <property type="project" value="UniProtKB-KW"/>
</dbReference>
<reference evidence="3 4" key="1">
    <citation type="journal article" date="2015" name="Stand. Genomic Sci.">
        <title>Genomic Encyclopedia of Bacterial and Archaeal Type Strains, Phase III: the genomes of soil and plant-associated and newly described type strains.</title>
        <authorList>
            <person name="Whitman W.B."/>
            <person name="Woyke T."/>
            <person name="Klenk H.P."/>
            <person name="Zhou Y."/>
            <person name="Lilburn T.G."/>
            <person name="Beck B.J."/>
            <person name="De Vos P."/>
            <person name="Vandamme P."/>
            <person name="Eisen J.A."/>
            <person name="Garrity G."/>
            <person name="Hugenholtz P."/>
            <person name="Kyrpides N.C."/>
        </authorList>
    </citation>
    <scope>NUCLEOTIDE SEQUENCE [LARGE SCALE GENOMIC DNA]</scope>
    <source>
        <strain evidence="3 4">ASC-9842</strain>
    </source>
</reference>
<feature type="compositionally biased region" description="Low complexity" evidence="1">
    <location>
        <begin position="70"/>
        <end position="80"/>
    </location>
</feature>
<dbReference type="OrthoDB" id="5497412at2"/>
<dbReference type="SMART" id="SM00421">
    <property type="entry name" value="HTH_LUXR"/>
    <property type="match status" value="1"/>
</dbReference>